<dbReference type="AlphaFoldDB" id="H6QU69"/>
<dbReference type="RefSeq" id="XP_003888937.1">
    <property type="nucleotide sequence ID" value="XM_003888888.1"/>
</dbReference>
<dbReference type="Proteomes" id="UP000008783">
    <property type="component" value="Unassembled WGS sequence"/>
</dbReference>
<sequence length="83" mass="9522">MYFNLIGLKAVFKTPDATASCSVDHTFRKIWKSELKNYQANLKAIHDDKFDLKIQKRSKVGALVMCGSHMLAGNFKDYKKYCT</sequence>
<accession>H6QU69</accession>
<organism evidence="1 2">
    <name type="scientific">Puccinia graminis f. sp. tritici (strain CRL 75-36-700-3 / race SCCL)</name>
    <name type="common">Black stem rust fungus</name>
    <dbReference type="NCBI Taxonomy" id="418459"/>
    <lineage>
        <taxon>Eukaryota</taxon>
        <taxon>Fungi</taxon>
        <taxon>Dikarya</taxon>
        <taxon>Basidiomycota</taxon>
        <taxon>Pucciniomycotina</taxon>
        <taxon>Pucciniomycetes</taxon>
        <taxon>Pucciniales</taxon>
        <taxon>Pucciniaceae</taxon>
        <taxon>Puccinia</taxon>
    </lineage>
</organism>
<name>H6QU69_PUCGT</name>
<dbReference type="InParanoid" id="H6QU69"/>
<dbReference type="EMBL" id="DS178331">
    <property type="protein sequence ID" value="EHS64532.1"/>
    <property type="molecule type" value="Genomic_DNA"/>
</dbReference>
<dbReference type="OrthoDB" id="10610432at2759"/>
<evidence type="ECO:0000313" key="1">
    <source>
        <dbReference type="EMBL" id="EHS64532.1"/>
    </source>
</evidence>
<keyword evidence="2" id="KW-1185">Reference proteome</keyword>
<dbReference type="VEuPathDB" id="FungiDB:PGTG_22320"/>
<proteinExistence type="predicted"/>
<reference evidence="2" key="1">
    <citation type="journal article" date="2011" name="Proc. Natl. Acad. Sci. U.S.A.">
        <title>Obligate biotrophy features unraveled by the genomic analysis of rust fungi.</title>
        <authorList>
            <person name="Duplessis S."/>
            <person name="Cuomo C.A."/>
            <person name="Lin Y.-C."/>
            <person name="Aerts A."/>
            <person name="Tisserant E."/>
            <person name="Veneault-Fourrey C."/>
            <person name="Joly D.L."/>
            <person name="Hacquard S."/>
            <person name="Amselem J."/>
            <person name="Cantarel B.L."/>
            <person name="Chiu R."/>
            <person name="Coutinho P.M."/>
            <person name="Feau N."/>
            <person name="Field M."/>
            <person name="Frey P."/>
            <person name="Gelhaye E."/>
            <person name="Goldberg J."/>
            <person name="Grabherr M.G."/>
            <person name="Kodira C.D."/>
            <person name="Kohler A."/>
            <person name="Kuees U."/>
            <person name="Lindquist E.A."/>
            <person name="Lucas S.M."/>
            <person name="Mago R."/>
            <person name="Mauceli E."/>
            <person name="Morin E."/>
            <person name="Murat C."/>
            <person name="Pangilinan J.L."/>
            <person name="Park R."/>
            <person name="Pearson M."/>
            <person name="Quesneville H."/>
            <person name="Rouhier N."/>
            <person name="Sakthikumar S."/>
            <person name="Salamov A.A."/>
            <person name="Schmutz J."/>
            <person name="Selles B."/>
            <person name="Shapiro H."/>
            <person name="Tanguay P."/>
            <person name="Tuskan G.A."/>
            <person name="Henrissat B."/>
            <person name="Van de Peer Y."/>
            <person name="Rouze P."/>
            <person name="Ellis J.G."/>
            <person name="Dodds P.N."/>
            <person name="Schein J.E."/>
            <person name="Zhong S."/>
            <person name="Hamelin R.C."/>
            <person name="Grigoriev I.V."/>
            <person name="Szabo L.J."/>
            <person name="Martin F."/>
        </authorList>
    </citation>
    <scope>NUCLEOTIDE SEQUENCE [LARGE SCALE GENOMIC DNA]</scope>
    <source>
        <strain evidence="2">CRL 75-36-700-3 / race SCCL</strain>
    </source>
</reference>
<protein>
    <submittedName>
        <fullName evidence="1">Uncharacterized protein</fullName>
    </submittedName>
</protein>
<dbReference type="STRING" id="418459.H6QU69"/>
<dbReference type="HOGENOM" id="CLU_2543652_0_0_1"/>
<dbReference type="GeneID" id="13541141"/>
<evidence type="ECO:0000313" key="2">
    <source>
        <dbReference type="Proteomes" id="UP000008783"/>
    </source>
</evidence>
<dbReference type="KEGG" id="pgr:PGTG_22320"/>
<gene>
    <name evidence="1" type="ORF">PGTG_22320</name>
</gene>